<dbReference type="AlphaFoldDB" id="A0A843TZL0"/>
<dbReference type="EMBL" id="NMUH01000255">
    <property type="protein sequence ID" value="MQL75526.1"/>
    <property type="molecule type" value="Genomic_DNA"/>
</dbReference>
<evidence type="ECO:0000313" key="1">
    <source>
        <dbReference type="EMBL" id="MQL75526.1"/>
    </source>
</evidence>
<organism evidence="1 2">
    <name type="scientific">Colocasia esculenta</name>
    <name type="common">Wild taro</name>
    <name type="synonym">Arum esculentum</name>
    <dbReference type="NCBI Taxonomy" id="4460"/>
    <lineage>
        <taxon>Eukaryota</taxon>
        <taxon>Viridiplantae</taxon>
        <taxon>Streptophyta</taxon>
        <taxon>Embryophyta</taxon>
        <taxon>Tracheophyta</taxon>
        <taxon>Spermatophyta</taxon>
        <taxon>Magnoliopsida</taxon>
        <taxon>Liliopsida</taxon>
        <taxon>Araceae</taxon>
        <taxon>Aroideae</taxon>
        <taxon>Colocasieae</taxon>
        <taxon>Colocasia</taxon>
    </lineage>
</organism>
<reference evidence="1" key="1">
    <citation type="submission" date="2017-07" db="EMBL/GenBank/DDBJ databases">
        <title>Taro Niue Genome Assembly and Annotation.</title>
        <authorList>
            <person name="Atibalentja N."/>
            <person name="Keating K."/>
            <person name="Fields C.J."/>
        </authorList>
    </citation>
    <scope>NUCLEOTIDE SEQUENCE</scope>
    <source>
        <strain evidence="1">Niue_2</strain>
        <tissue evidence="1">Leaf</tissue>
    </source>
</reference>
<proteinExistence type="predicted"/>
<evidence type="ECO:0000313" key="2">
    <source>
        <dbReference type="Proteomes" id="UP000652761"/>
    </source>
</evidence>
<accession>A0A843TZL0</accession>
<name>A0A843TZL0_COLES</name>
<keyword evidence="2" id="KW-1185">Reference proteome</keyword>
<gene>
    <name evidence="1" type="ORF">Taro_007907</name>
</gene>
<sequence length="77" mass="8499">MVIWTLARRAVSSLFSLAELLGRDCHDIDIALDKMLGREFCEKKRKEELKRSAAMACDADSAKWGGGGPNPTCEKVT</sequence>
<protein>
    <submittedName>
        <fullName evidence="1">Uncharacterized protein</fullName>
    </submittedName>
</protein>
<dbReference type="Proteomes" id="UP000652761">
    <property type="component" value="Unassembled WGS sequence"/>
</dbReference>
<comment type="caution">
    <text evidence="1">The sequence shown here is derived from an EMBL/GenBank/DDBJ whole genome shotgun (WGS) entry which is preliminary data.</text>
</comment>